<dbReference type="Gene3D" id="1.50.10.10">
    <property type="match status" value="1"/>
</dbReference>
<dbReference type="EC" id="3.2.1.28" evidence="2"/>
<dbReference type="PANTHER" id="PTHR23403:SF1">
    <property type="entry name" value="TREHALASE"/>
    <property type="match status" value="1"/>
</dbReference>
<comment type="caution">
    <text evidence="7">The sequence shown here is derived from an EMBL/GenBank/DDBJ whole genome shotgun (WGS) entry which is preliminary data.</text>
</comment>
<evidence type="ECO:0000256" key="5">
    <source>
        <dbReference type="SAM" id="MobiDB-lite"/>
    </source>
</evidence>
<proteinExistence type="inferred from homology"/>
<dbReference type="GO" id="GO:0004555">
    <property type="term" value="F:alpha,alpha-trehalase activity"/>
    <property type="evidence" value="ECO:0007669"/>
    <property type="project" value="UniProtKB-EC"/>
</dbReference>
<reference evidence="7" key="1">
    <citation type="submission" date="2022-07" db="EMBL/GenBank/DDBJ databases">
        <title>Phylogenomic reconstructions and comparative analyses of Kickxellomycotina fungi.</title>
        <authorList>
            <person name="Reynolds N.K."/>
            <person name="Stajich J.E."/>
            <person name="Barry K."/>
            <person name="Grigoriev I.V."/>
            <person name="Crous P."/>
            <person name="Smith M.E."/>
        </authorList>
    </citation>
    <scope>NUCLEOTIDE SEQUENCE</scope>
    <source>
        <strain evidence="7">NRRL 1566</strain>
    </source>
</reference>
<dbReference type="InterPro" id="IPR001661">
    <property type="entry name" value="Glyco_hydro_37"/>
</dbReference>
<name>A0A9W8LYM7_9FUNG</name>
<dbReference type="InterPro" id="IPR008928">
    <property type="entry name" value="6-hairpin_glycosidase_sf"/>
</dbReference>
<evidence type="ECO:0000256" key="2">
    <source>
        <dbReference type="ARBA" id="ARBA00012757"/>
    </source>
</evidence>
<dbReference type="InterPro" id="IPR012341">
    <property type="entry name" value="6hp_glycosidase-like_sf"/>
</dbReference>
<dbReference type="EMBL" id="JANBUW010000176">
    <property type="protein sequence ID" value="KAJ2848367.1"/>
    <property type="molecule type" value="Genomic_DNA"/>
</dbReference>
<feature type="region of interest" description="Disordered" evidence="5">
    <location>
        <begin position="668"/>
        <end position="697"/>
    </location>
</feature>
<evidence type="ECO:0000313" key="7">
    <source>
        <dbReference type="EMBL" id="KAJ2848367.1"/>
    </source>
</evidence>
<feature type="chain" id="PRO_5040946059" description="alpha,alpha-trehalase" evidence="6">
    <location>
        <begin position="21"/>
        <end position="725"/>
    </location>
</feature>
<evidence type="ECO:0000256" key="3">
    <source>
        <dbReference type="ARBA" id="ARBA00030473"/>
    </source>
</evidence>
<feature type="compositionally biased region" description="Pro residues" evidence="5">
    <location>
        <begin position="672"/>
        <end position="695"/>
    </location>
</feature>
<sequence length="725" mass="80212">MKLQTFVGWAVASTAATAMASKVDTYLPPKVTVVGQREQQMLCDHPIYCNGPLLSKVMLSGVFDKDKSFVDMPTRKPLNDVLAAFNSLPSNATKSQIASFVDENFYPAGYDVVEAELDDWTDTPPFLDGVADPVLRGYGMSVHNQWKKLARKHDPTRLCDGCVSSLLATNHTFIVSGGAKSREFTYWDTYYINLGLLQSGLYKTARGVLGNLLDMIRLYGFVPTGGRVYFTDRSGLPLLALMVKDYYEATLDLTLVAEALPLLVKEHEFWDTYRSINITYTPNSSLLTSRKRQNSPGVVTSKITTPGPDLFSTAGSTDTAVARPENYLADTATSKTEPAGPDLFDTALKPGDFYAATEAGTMPSVQYANSTTAEIGPSLFTTALRRRSLDIPTTNPFASFTRDQLLVLGSVGINDTVAVNINSILYQTEIAIASFYELLHNNTHTKESLHFRDYARNRQKVMVDLTYNPQTGLFADYHIHSGEQSNVWTINSLWSYWAFSDQLPAKSTQQGLDSLRQLHAKFPGGLPNTYYNTSLLWDWPNVQTPMQHMAIRSASSIEKLPQYRKRNEYGSVSAGIAQSTLGTAFCNWYTTGGSISDVLNPYDHAPSNSSGASFGSYAIGADGNIDTTTDASDPGNYAWTNGVVLWIFDQYKPQIQIPKCPNVKLNIIQHPTPTPTPTPSPTYLPPPSSSLPPKPTQCTPRYKCKHCKCRLRRRRSLKQSNNARH</sequence>
<dbReference type="AlphaFoldDB" id="A0A9W8LYM7"/>
<protein>
    <recommendedName>
        <fullName evidence="2">alpha,alpha-trehalase</fullName>
        <ecNumber evidence="2">3.2.1.28</ecNumber>
    </recommendedName>
    <alternativeName>
        <fullName evidence="3">Alpha,alpha-trehalase</fullName>
    </alternativeName>
    <alternativeName>
        <fullName evidence="4">Alpha,alpha-trehalose glucohydrolase</fullName>
    </alternativeName>
</protein>
<organism evidence="7 8">
    <name type="scientific">Coemansia brasiliensis</name>
    <dbReference type="NCBI Taxonomy" id="2650707"/>
    <lineage>
        <taxon>Eukaryota</taxon>
        <taxon>Fungi</taxon>
        <taxon>Fungi incertae sedis</taxon>
        <taxon>Zoopagomycota</taxon>
        <taxon>Kickxellomycotina</taxon>
        <taxon>Kickxellomycetes</taxon>
        <taxon>Kickxellales</taxon>
        <taxon>Kickxellaceae</taxon>
        <taxon>Coemansia</taxon>
    </lineage>
</organism>
<evidence type="ECO:0000313" key="8">
    <source>
        <dbReference type="Proteomes" id="UP001139887"/>
    </source>
</evidence>
<accession>A0A9W8LYM7</accession>
<keyword evidence="8" id="KW-1185">Reference proteome</keyword>
<dbReference type="OrthoDB" id="3542292at2759"/>
<comment type="similarity">
    <text evidence="1">Belongs to the glycosyl hydrolase 37 family.</text>
</comment>
<evidence type="ECO:0000256" key="1">
    <source>
        <dbReference type="ARBA" id="ARBA00005615"/>
    </source>
</evidence>
<dbReference type="Pfam" id="PF01204">
    <property type="entry name" value="Trehalase"/>
    <property type="match status" value="2"/>
</dbReference>
<dbReference type="PANTHER" id="PTHR23403">
    <property type="entry name" value="TREHALASE"/>
    <property type="match status" value="1"/>
</dbReference>
<dbReference type="SUPFAM" id="SSF48208">
    <property type="entry name" value="Six-hairpin glycosidases"/>
    <property type="match status" value="1"/>
</dbReference>
<dbReference type="GO" id="GO:0005993">
    <property type="term" value="P:trehalose catabolic process"/>
    <property type="evidence" value="ECO:0007669"/>
    <property type="project" value="TreeGrafter"/>
</dbReference>
<dbReference type="Proteomes" id="UP001139887">
    <property type="component" value="Unassembled WGS sequence"/>
</dbReference>
<evidence type="ECO:0000256" key="4">
    <source>
        <dbReference type="ARBA" id="ARBA00031637"/>
    </source>
</evidence>
<keyword evidence="6" id="KW-0732">Signal</keyword>
<gene>
    <name evidence="7" type="ORF">IWW36_003336</name>
</gene>
<evidence type="ECO:0000256" key="6">
    <source>
        <dbReference type="SAM" id="SignalP"/>
    </source>
</evidence>
<feature type="signal peptide" evidence="6">
    <location>
        <begin position="1"/>
        <end position="20"/>
    </location>
</feature>